<keyword evidence="2" id="KW-0812">Transmembrane</keyword>
<name>A0A4V2FYZ9_9ACTN</name>
<organism evidence="3 4">
    <name type="scientific">Kribbella rubisoli</name>
    <dbReference type="NCBI Taxonomy" id="3075929"/>
    <lineage>
        <taxon>Bacteria</taxon>
        <taxon>Bacillati</taxon>
        <taxon>Actinomycetota</taxon>
        <taxon>Actinomycetes</taxon>
        <taxon>Propionibacteriales</taxon>
        <taxon>Kribbellaceae</taxon>
        <taxon>Kribbella</taxon>
    </lineage>
</organism>
<keyword evidence="2" id="KW-0472">Membrane</keyword>
<feature type="transmembrane region" description="Helical" evidence="2">
    <location>
        <begin position="48"/>
        <end position="68"/>
    </location>
</feature>
<evidence type="ECO:0000256" key="1">
    <source>
        <dbReference type="SAM" id="MobiDB-lite"/>
    </source>
</evidence>
<keyword evidence="4" id="KW-1185">Reference proteome</keyword>
<evidence type="ECO:0000313" key="4">
    <source>
        <dbReference type="Proteomes" id="UP000292027"/>
    </source>
</evidence>
<dbReference type="EMBL" id="SHKR01000011">
    <property type="protein sequence ID" value="RZU19516.1"/>
    <property type="molecule type" value="Genomic_DNA"/>
</dbReference>
<feature type="compositionally biased region" description="Polar residues" evidence="1">
    <location>
        <begin position="74"/>
        <end position="84"/>
    </location>
</feature>
<evidence type="ECO:0000313" key="3">
    <source>
        <dbReference type="EMBL" id="RZU19516.1"/>
    </source>
</evidence>
<proteinExistence type="predicted"/>
<dbReference type="RefSeq" id="WP_130441448.1">
    <property type="nucleotide sequence ID" value="NZ_SHKR01000011.1"/>
</dbReference>
<protein>
    <submittedName>
        <fullName evidence="3">Uncharacterized protein</fullName>
    </submittedName>
</protein>
<accession>A0A4V2FYZ9</accession>
<keyword evidence="2" id="KW-1133">Transmembrane helix</keyword>
<dbReference type="OrthoDB" id="3824986at2"/>
<dbReference type="AlphaFoldDB" id="A0A4V2FYZ9"/>
<comment type="caution">
    <text evidence="3">The sequence shown here is derived from an EMBL/GenBank/DDBJ whole genome shotgun (WGS) entry which is preliminary data.</text>
</comment>
<feature type="region of interest" description="Disordered" evidence="1">
    <location>
        <begin position="72"/>
        <end position="97"/>
    </location>
</feature>
<sequence>MPEHDPEQELGPKFTSALHNQAGVQNDLQTTGLAQEARRRVHRRRQTWAVAACAVLVAGAIGGVWSFAGGESPVATSNSDSSGDSKAAATNKPEGVAPSVQAQVGCPVDHPVLTAPGPDAVPAGTGLDLNTMVTGLRACRYGFAEGETGLLGQESFNAATAQQVVNEIKVLPERNAKLPVFKCAPQVSKPSEAIVLRFDTAAGIREIWVWYDGCESAGFFTGTHTYGLFSAPLKLFMTGSVRPSGGTYLDALKDW</sequence>
<dbReference type="Proteomes" id="UP000292027">
    <property type="component" value="Unassembled WGS sequence"/>
</dbReference>
<reference evidence="3 4" key="1">
    <citation type="journal article" date="2015" name="Stand. Genomic Sci.">
        <title>Genomic Encyclopedia of Bacterial and Archaeal Type Strains, Phase III: the genomes of soil and plant-associated and newly described type strains.</title>
        <authorList>
            <person name="Whitman W.B."/>
            <person name="Woyke T."/>
            <person name="Klenk H.P."/>
            <person name="Zhou Y."/>
            <person name="Lilburn T.G."/>
            <person name="Beck B.J."/>
            <person name="De Vos P."/>
            <person name="Vandamme P."/>
            <person name="Eisen J.A."/>
            <person name="Garrity G."/>
            <person name="Hugenholtz P."/>
            <person name="Kyrpides N.C."/>
        </authorList>
    </citation>
    <scope>NUCLEOTIDE SEQUENCE [LARGE SCALE GENOMIC DNA]</scope>
    <source>
        <strain evidence="3 4">VKM Ac-2540</strain>
    </source>
</reference>
<evidence type="ECO:0000256" key="2">
    <source>
        <dbReference type="SAM" id="Phobius"/>
    </source>
</evidence>
<gene>
    <name evidence="3" type="ORF">EV645_1727</name>
</gene>